<dbReference type="InterPro" id="IPR001138">
    <property type="entry name" value="Zn2Cys6_DnaBD"/>
</dbReference>
<sequence>MVFASRGWVASAENRGKGGGSVGKRAGKDAAECLEGLARGSEWSVVCSPRAVHLRLILLSSLPCALTPSVTRPASSMLRLDPYDNDAAEIHLHHHPQFVTQYTAPVSSRTAQTPYAAAETPLEDHRSKKRRIDRACDFCRRRKTKCDGPKMHGNVCTNCIQSGRVCSYVESSKPRGPPKAYVVALEDRVEQMEALLKRLRPEVDFAAEIGPPIIRDSWKSDFAELQPHAQSNPPGRVESSGIAFTSHNLLPLAAAIPRPGSPSGEGSGQGPAFQRSSPPFPEPKRSRKLKPRKSCPLVDPQMAYVTEDPSSTSSLSESEEEESAVELSLAQGITQLTLHGLRPANVASKQPIDGQWRFHGKSSSFKLISTARELKQRHMDELSGSSLPSSPARSSPEQARPGSRTGIFAPRRAHYWDSLPWEISFEGADYSVTPPFIISNFPPMDLAEHLIELYFARNNSLFPLLHRPTFQRQWDSGLYKRDVWYAGVCLAIFAVASRWCDDSRVLPDETAPAAPDGSDNGAWALAGRQFVDAAMDVHRRRRSLFLPPNLFEIQTFVLMGMYLRGTIGHAESWTIISIGIIKAQDVGAHRRKVYGRKPTVEEELWKRTIWHLIAIDRLGSLLIGRPCCARDEDFDLDLPMEVDDEYWENDDPDLAFQQPAGKPALMTAFVYWVRLSQISAFVLRTLYAIGRFKQPLGLVGPRWREQVVERLNIALLEWIESLPPHLRWSPDMDNDVYASQSAMLYLTYYIVQITIYKPFISIPRAHVSSDHAQQEGSEGSLAALAICASAAKAGTRILEVLLLRGLPRHTVVVHYTFVFAGVLLVNLWTQIAKDAEQKGRTSMADDSTVPPALEEHTSDLFSLLGMLSSMRPRWELAREAFDDIMQALPPSLLPTAMARFEPTSEESQVAEESAVVYNGDSGADNPPYRFFYPSSGPSSYVYPGEPEAAQTASSVALHSDHGYLSNAQQESQRGPPAHRQATWPMPSYAMATYDHTDAAPSSSGEADQHQRIPMSHDRQPYGDHGPPLDDVRYQQPTNRSMHASSSMDGVGMQSSSHLSHLMSDAQVGYGELPYIKVERSDDVSSQMLWSDTGHYPASHPIRRYPGGLDEGYQHQHPHVEDPAQWRRWDGRDSHWQS</sequence>
<dbReference type="SMART" id="SM00906">
    <property type="entry name" value="Fungal_trans"/>
    <property type="match status" value="1"/>
</dbReference>
<organism evidence="5 6">
    <name type="scientific">Rhodofomes roseus</name>
    <dbReference type="NCBI Taxonomy" id="34475"/>
    <lineage>
        <taxon>Eukaryota</taxon>
        <taxon>Fungi</taxon>
        <taxon>Dikarya</taxon>
        <taxon>Basidiomycota</taxon>
        <taxon>Agaricomycotina</taxon>
        <taxon>Agaricomycetes</taxon>
        <taxon>Polyporales</taxon>
        <taxon>Rhodofomes</taxon>
    </lineage>
</organism>
<comment type="caution">
    <text evidence="5">The sequence shown here is derived from an EMBL/GenBank/DDBJ whole genome shotgun (WGS) entry which is preliminary data.</text>
</comment>
<dbReference type="InterPro" id="IPR007219">
    <property type="entry name" value="XnlR_reg_dom"/>
</dbReference>
<reference evidence="5 6" key="1">
    <citation type="journal article" date="2021" name="Environ. Microbiol.">
        <title>Gene family expansions and transcriptome signatures uncover fungal adaptations to wood decay.</title>
        <authorList>
            <person name="Hage H."/>
            <person name="Miyauchi S."/>
            <person name="Viragh M."/>
            <person name="Drula E."/>
            <person name="Min B."/>
            <person name="Chaduli D."/>
            <person name="Navarro D."/>
            <person name="Favel A."/>
            <person name="Norest M."/>
            <person name="Lesage-Meessen L."/>
            <person name="Balint B."/>
            <person name="Merenyi Z."/>
            <person name="de Eugenio L."/>
            <person name="Morin E."/>
            <person name="Martinez A.T."/>
            <person name="Baldrian P."/>
            <person name="Stursova M."/>
            <person name="Martinez M.J."/>
            <person name="Novotny C."/>
            <person name="Magnuson J.K."/>
            <person name="Spatafora J.W."/>
            <person name="Maurice S."/>
            <person name="Pangilinan J."/>
            <person name="Andreopoulos W."/>
            <person name="LaButti K."/>
            <person name="Hundley H."/>
            <person name="Na H."/>
            <person name="Kuo A."/>
            <person name="Barry K."/>
            <person name="Lipzen A."/>
            <person name="Henrissat B."/>
            <person name="Riley R."/>
            <person name="Ahrendt S."/>
            <person name="Nagy L.G."/>
            <person name="Grigoriev I.V."/>
            <person name="Martin F."/>
            <person name="Rosso M.N."/>
        </authorList>
    </citation>
    <scope>NUCLEOTIDE SEQUENCE [LARGE SCALE GENOMIC DNA]</scope>
    <source>
        <strain evidence="5 6">CIRM-BRFM 1785</strain>
    </source>
</reference>
<feature type="region of interest" description="Disordered" evidence="3">
    <location>
        <begin position="378"/>
        <end position="405"/>
    </location>
</feature>
<keyword evidence="2" id="KW-0539">Nucleus</keyword>
<dbReference type="SMART" id="SM00066">
    <property type="entry name" value="GAL4"/>
    <property type="match status" value="1"/>
</dbReference>
<dbReference type="Pfam" id="PF04082">
    <property type="entry name" value="Fungal_trans"/>
    <property type="match status" value="1"/>
</dbReference>
<feature type="region of interest" description="Disordered" evidence="3">
    <location>
        <begin position="254"/>
        <end position="327"/>
    </location>
</feature>
<dbReference type="CDD" id="cd14723">
    <property type="entry name" value="ZIP_Ppr1"/>
    <property type="match status" value="1"/>
</dbReference>
<dbReference type="Proteomes" id="UP000814176">
    <property type="component" value="Unassembled WGS sequence"/>
</dbReference>
<dbReference type="PROSITE" id="PS00463">
    <property type="entry name" value="ZN2_CY6_FUNGAL_1"/>
    <property type="match status" value="1"/>
</dbReference>
<dbReference type="RefSeq" id="XP_047781275.1">
    <property type="nucleotide sequence ID" value="XM_047923228.1"/>
</dbReference>
<evidence type="ECO:0000313" key="6">
    <source>
        <dbReference type="Proteomes" id="UP000814176"/>
    </source>
</evidence>
<name>A0ABQ8KML0_9APHY</name>
<dbReference type="PANTHER" id="PTHR46910">
    <property type="entry name" value="TRANSCRIPTION FACTOR PDR1"/>
    <property type="match status" value="1"/>
</dbReference>
<feature type="domain" description="Zn(2)-C6 fungal-type" evidence="4">
    <location>
        <begin position="135"/>
        <end position="168"/>
    </location>
</feature>
<dbReference type="InterPro" id="IPR036864">
    <property type="entry name" value="Zn2-C6_fun-type_DNA-bd_sf"/>
</dbReference>
<keyword evidence="1" id="KW-0479">Metal-binding</keyword>
<dbReference type="GeneID" id="72003960"/>
<dbReference type="Pfam" id="PF00172">
    <property type="entry name" value="Zn_clus"/>
    <property type="match status" value="1"/>
</dbReference>
<dbReference type="CDD" id="cd00067">
    <property type="entry name" value="GAL4"/>
    <property type="match status" value="1"/>
</dbReference>
<feature type="compositionally biased region" description="Basic and acidic residues" evidence="3">
    <location>
        <begin position="1006"/>
        <end position="1028"/>
    </location>
</feature>
<dbReference type="SUPFAM" id="SSF57701">
    <property type="entry name" value="Zn2/Cys6 DNA-binding domain"/>
    <property type="match status" value="1"/>
</dbReference>
<keyword evidence="6" id="KW-1185">Reference proteome</keyword>
<evidence type="ECO:0000256" key="2">
    <source>
        <dbReference type="ARBA" id="ARBA00023242"/>
    </source>
</evidence>
<evidence type="ECO:0000313" key="5">
    <source>
        <dbReference type="EMBL" id="KAH9839520.1"/>
    </source>
</evidence>
<evidence type="ECO:0000259" key="4">
    <source>
        <dbReference type="PROSITE" id="PS50048"/>
    </source>
</evidence>
<feature type="compositionally biased region" description="Basic and acidic residues" evidence="3">
    <location>
        <begin position="1111"/>
        <end position="1137"/>
    </location>
</feature>
<feature type="region of interest" description="Disordered" evidence="3">
    <location>
        <begin position="995"/>
        <end position="1028"/>
    </location>
</feature>
<proteinExistence type="predicted"/>
<dbReference type="PROSITE" id="PS50048">
    <property type="entry name" value="ZN2_CY6_FUNGAL_2"/>
    <property type="match status" value="1"/>
</dbReference>
<dbReference type="PANTHER" id="PTHR46910:SF38">
    <property type="entry name" value="ZN(2)-C6 FUNGAL-TYPE DOMAIN-CONTAINING PROTEIN"/>
    <property type="match status" value="1"/>
</dbReference>
<dbReference type="InterPro" id="IPR050987">
    <property type="entry name" value="AtrR-like"/>
</dbReference>
<dbReference type="Gene3D" id="4.10.240.10">
    <property type="entry name" value="Zn(2)-C6 fungal-type DNA-binding domain"/>
    <property type="match status" value="1"/>
</dbReference>
<feature type="compositionally biased region" description="Low complexity" evidence="3">
    <location>
        <begin position="383"/>
        <end position="396"/>
    </location>
</feature>
<dbReference type="CDD" id="cd12148">
    <property type="entry name" value="fungal_TF_MHR"/>
    <property type="match status" value="1"/>
</dbReference>
<gene>
    <name evidence="5" type="ORF">C8Q71DRAFT_749838</name>
</gene>
<protein>
    <submittedName>
        <fullName evidence="5">Fungal-specific transcription factor domain-containing protein</fullName>
    </submittedName>
</protein>
<dbReference type="EMBL" id="JADCUA010000006">
    <property type="protein sequence ID" value="KAH9839520.1"/>
    <property type="molecule type" value="Genomic_DNA"/>
</dbReference>
<evidence type="ECO:0000256" key="1">
    <source>
        <dbReference type="ARBA" id="ARBA00022723"/>
    </source>
</evidence>
<evidence type="ECO:0000256" key="3">
    <source>
        <dbReference type="SAM" id="MobiDB-lite"/>
    </source>
</evidence>
<accession>A0ABQ8KML0</accession>
<feature type="region of interest" description="Disordered" evidence="3">
    <location>
        <begin position="1105"/>
        <end position="1137"/>
    </location>
</feature>